<evidence type="ECO:0000313" key="4">
    <source>
        <dbReference type="Proteomes" id="UP000012073"/>
    </source>
</evidence>
<dbReference type="OrthoDB" id="26094at2759"/>
<feature type="domain" description="TFIIF beta subunit HTH" evidence="2">
    <location>
        <begin position="124"/>
        <end position="183"/>
    </location>
</feature>
<evidence type="ECO:0000313" key="3">
    <source>
        <dbReference type="EMBL" id="CDF39924.1"/>
    </source>
</evidence>
<dbReference type="GO" id="GO:0005674">
    <property type="term" value="C:transcription factor TFIIF complex"/>
    <property type="evidence" value="ECO:0007669"/>
    <property type="project" value="InterPro"/>
</dbReference>
<dbReference type="EMBL" id="HG002094">
    <property type="protein sequence ID" value="CDF39924.1"/>
    <property type="molecule type" value="Genomic_DNA"/>
</dbReference>
<dbReference type="AlphaFoldDB" id="R7QPA8"/>
<dbReference type="InterPro" id="IPR040450">
    <property type="entry name" value="TFIIF_beta_HTH"/>
</dbReference>
<dbReference type="GeneID" id="17317934"/>
<dbReference type="Gramene" id="CDF39924">
    <property type="protein sequence ID" value="CDF39924"/>
    <property type="gene ID" value="CHC_T00006885001"/>
</dbReference>
<evidence type="ECO:0000259" key="2">
    <source>
        <dbReference type="Pfam" id="PF02270"/>
    </source>
</evidence>
<dbReference type="RefSeq" id="XP_005710218.1">
    <property type="nucleotide sequence ID" value="XM_005710161.1"/>
</dbReference>
<dbReference type="PANTHER" id="PTHR10445">
    <property type="entry name" value="GENERAL TRANSCRIPTION FACTOR IIF SUBUNIT 2"/>
    <property type="match status" value="1"/>
</dbReference>
<keyword evidence="4" id="KW-1185">Reference proteome</keyword>
<name>R7QPA8_CHOCR</name>
<dbReference type="KEGG" id="ccp:CHC_T00006885001"/>
<protein>
    <recommendedName>
        <fullName evidence="2">TFIIF beta subunit HTH domain-containing protein</fullName>
    </recommendedName>
</protein>
<dbReference type="GO" id="GO:0006367">
    <property type="term" value="P:transcription initiation at RNA polymerase II promoter"/>
    <property type="evidence" value="ECO:0007669"/>
    <property type="project" value="InterPro"/>
</dbReference>
<accession>R7QPA8</accession>
<dbReference type="PhylomeDB" id="R7QPA8"/>
<dbReference type="InterPro" id="IPR036388">
    <property type="entry name" value="WH-like_DNA-bd_sf"/>
</dbReference>
<organism evidence="3 4">
    <name type="scientific">Chondrus crispus</name>
    <name type="common">Carrageen Irish moss</name>
    <name type="synonym">Polymorpha crispa</name>
    <dbReference type="NCBI Taxonomy" id="2769"/>
    <lineage>
        <taxon>Eukaryota</taxon>
        <taxon>Rhodophyta</taxon>
        <taxon>Florideophyceae</taxon>
        <taxon>Rhodymeniophycidae</taxon>
        <taxon>Gigartinales</taxon>
        <taxon>Gigartinaceae</taxon>
        <taxon>Chondrus</taxon>
    </lineage>
</organism>
<dbReference type="Gene3D" id="1.10.10.10">
    <property type="entry name" value="Winged helix-like DNA-binding domain superfamily/Winged helix DNA-binding domain"/>
    <property type="match status" value="1"/>
</dbReference>
<evidence type="ECO:0000256" key="1">
    <source>
        <dbReference type="SAM" id="MobiDB-lite"/>
    </source>
</evidence>
<sequence length="229" mass="27005">MPKDNVVTEYDIEFKEEETKVIVFSQNRIGENADMRMEGKVSHHGIARPKMDAKYRNVSKRRTLMSHKRNREIVLMGESERRAVQRDEIRPMSMTETLKDREKRKKKKEDARRHLDVPSAEYQKHVRLAVFKAFAIQAHYFGDELSKVTATGMQQLRPIISEVCAYNKSGPYQGQYDLKDEYKTVAQRQQKNRELAAYEQEQLELLQKKREENAEREKEAQGSKKQRLS</sequence>
<dbReference type="Proteomes" id="UP000012073">
    <property type="component" value="Unassembled WGS sequence"/>
</dbReference>
<gene>
    <name evidence="3" type="ORF">CHC_T00006885001</name>
</gene>
<feature type="compositionally biased region" description="Basic and acidic residues" evidence="1">
    <location>
        <begin position="208"/>
        <end position="222"/>
    </location>
</feature>
<dbReference type="InterPro" id="IPR003196">
    <property type="entry name" value="TFIIF_beta"/>
</dbReference>
<feature type="region of interest" description="Disordered" evidence="1">
    <location>
        <begin position="86"/>
        <end position="116"/>
    </location>
</feature>
<reference evidence="4" key="1">
    <citation type="journal article" date="2013" name="Proc. Natl. Acad. Sci. U.S.A.">
        <title>Genome structure and metabolic features in the red seaweed Chondrus crispus shed light on evolution of the Archaeplastida.</title>
        <authorList>
            <person name="Collen J."/>
            <person name="Porcel B."/>
            <person name="Carre W."/>
            <person name="Ball S.G."/>
            <person name="Chaparro C."/>
            <person name="Tonon T."/>
            <person name="Barbeyron T."/>
            <person name="Michel G."/>
            <person name="Noel B."/>
            <person name="Valentin K."/>
            <person name="Elias M."/>
            <person name="Artiguenave F."/>
            <person name="Arun A."/>
            <person name="Aury J.M."/>
            <person name="Barbosa-Neto J.F."/>
            <person name="Bothwell J.H."/>
            <person name="Bouget F.Y."/>
            <person name="Brillet L."/>
            <person name="Cabello-Hurtado F."/>
            <person name="Capella-Gutierrez S."/>
            <person name="Charrier B."/>
            <person name="Cladiere L."/>
            <person name="Cock J.M."/>
            <person name="Coelho S.M."/>
            <person name="Colleoni C."/>
            <person name="Czjzek M."/>
            <person name="Da Silva C."/>
            <person name="Delage L."/>
            <person name="Denoeud F."/>
            <person name="Deschamps P."/>
            <person name="Dittami S.M."/>
            <person name="Gabaldon T."/>
            <person name="Gachon C.M."/>
            <person name="Groisillier A."/>
            <person name="Herve C."/>
            <person name="Jabbari K."/>
            <person name="Katinka M."/>
            <person name="Kloareg B."/>
            <person name="Kowalczyk N."/>
            <person name="Labadie K."/>
            <person name="Leblanc C."/>
            <person name="Lopez P.J."/>
            <person name="McLachlan D.H."/>
            <person name="Meslet-Cladiere L."/>
            <person name="Moustafa A."/>
            <person name="Nehr Z."/>
            <person name="Nyvall Collen P."/>
            <person name="Panaud O."/>
            <person name="Partensky F."/>
            <person name="Poulain J."/>
            <person name="Rensing S.A."/>
            <person name="Rousvoal S."/>
            <person name="Samson G."/>
            <person name="Symeonidi A."/>
            <person name="Weissenbach J."/>
            <person name="Zambounis A."/>
            <person name="Wincker P."/>
            <person name="Boyen C."/>
        </authorList>
    </citation>
    <scope>NUCLEOTIDE SEQUENCE [LARGE SCALE GENOMIC DNA]</scope>
    <source>
        <strain evidence="4">cv. Stackhouse</strain>
    </source>
</reference>
<dbReference type="PANTHER" id="PTHR10445:SF0">
    <property type="entry name" value="GENERAL TRANSCRIPTION FACTOR IIF SUBUNIT 2"/>
    <property type="match status" value="1"/>
</dbReference>
<dbReference type="InterPro" id="IPR036390">
    <property type="entry name" value="WH_DNA-bd_sf"/>
</dbReference>
<dbReference type="Pfam" id="PF02270">
    <property type="entry name" value="TFIIF_beta"/>
    <property type="match status" value="1"/>
</dbReference>
<proteinExistence type="predicted"/>
<dbReference type="SUPFAM" id="SSF46785">
    <property type="entry name" value="Winged helix' DNA-binding domain"/>
    <property type="match status" value="1"/>
</dbReference>
<feature type="region of interest" description="Disordered" evidence="1">
    <location>
        <begin position="208"/>
        <end position="229"/>
    </location>
</feature>
<dbReference type="STRING" id="2769.R7QPA8"/>
<dbReference type="OMA" id="RICWVES"/>